<dbReference type="SUPFAM" id="SSF46626">
    <property type="entry name" value="Cytochrome c"/>
    <property type="match status" value="1"/>
</dbReference>
<reference evidence="23 24" key="1">
    <citation type="submission" date="2016-10" db="EMBL/GenBank/DDBJ databases">
        <authorList>
            <person name="de Groot N.N."/>
        </authorList>
    </citation>
    <scope>NUCLEOTIDE SEQUENCE [LARGE SCALE GENOMIC DNA]</scope>
    <source>
        <strain evidence="23 24">DSM 44778</strain>
    </source>
</reference>
<keyword evidence="10 19" id="KW-1133">Transmembrane helix</keyword>
<dbReference type="GO" id="GO:0005886">
    <property type="term" value="C:plasma membrane"/>
    <property type="evidence" value="ECO:0007669"/>
    <property type="project" value="UniProtKB-SubCell"/>
</dbReference>
<keyword evidence="3 17" id="KW-0813">Transport</keyword>
<dbReference type="PANTHER" id="PTHR22888">
    <property type="entry name" value="CYTOCHROME C OXIDASE, SUBUNIT II"/>
    <property type="match status" value="1"/>
</dbReference>
<dbReference type="Gene3D" id="2.60.40.420">
    <property type="entry name" value="Cupredoxins - blue copper proteins"/>
    <property type="match status" value="1"/>
</dbReference>
<evidence type="ECO:0000256" key="19">
    <source>
        <dbReference type="SAM" id="Phobius"/>
    </source>
</evidence>
<evidence type="ECO:0000256" key="5">
    <source>
        <dbReference type="ARBA" id="ARBA00022660"/>
    </source>
</evidence>
<evidence type="ECO:0000256" key="8">
    <source>
        <dbReference type="ARBA" id="ARBA00022967"/>
    </source>
</evidence>
<feature type="domain" description="Cytochrome oxidase subunit II transmembrane region profile" evidence="21">
    <location>
        <begin position="23"/>
        <end position="120"/>
    </location>
</feature>
<evidence type="ECO:0000259" key="21">
    <source>
        <dbReference type="PROSITE" id="PS50999"/>
    </source>
</evidence>
<dbReference type="InterPro" id="IPR014222">
    <property type="entry name" value="Cyt_c_oxidase_su2"/>
</dbReference>
<dbReference type="InterPro" id="IPR034236">
    <property type="entry name" value="CuRO_CcO_Caa3_II"/>
</dbReference>
<sequence length="336" mass="37730">MVSRQHLSRVLSVFALVAFLLAGCGDPRLNALQPKGTAGEQQLDLIMLSIYIMLFVFAVVMAIFIYVIVRFRKRKGVSRTPKQVHGSTLAEIVWTAIPIILLAILAVPTVKTTFNLGSAQPKSADALKIKVTGYQYWWEFEYLNANGKRFKTAQELHIPVGKKVYLEIYGKDVLHSFWVPALGGKMDVIPGKVNTMWLDAKKPGEYQGKCAELCGAGHALMDFKVYAHEQADFDKWVAQMTTPHKPTTVAEKEGEKIFKQNCLSCHATADPKIKGPDLSKFGTRHTIAGFLPKNEKNLEKWLKDPESVKPGARMPKINYLNDQEMKSLMEYLMNSK</sequence>
<comment type="cofactor">
    <cofactor evidence="18">
        <name>Cu cation</name>
        <dbReference type="ChEBI" id="CHEBI:23378"/>
    </cofactor>
    <text evidence="18">Binds a copper A center.</text>
</comment>
<dbReference type="SUPFAM" id="SSF49503">
    <property type="entry name" value="Cupredoxins"/>
    <property type="match status" value="1"/>
</dbReference>
<evidence type="ECO:0000256" key="11">
    <source>
        <dbReference type="ARBA" id="ARBA00023004"/>
    </source>
</evidence>
<dbReference type="AlphaFoldDB" id="A0A1I3JDR4"/>
<dbReference type="SUPFAM" id="SSF81464">
    <property type="entry name" value="Cytochrome c oxidase subunit II-like, transmembrane region"/>
    <property type="match status" value="1"/>
</dbReference>
<evidence type="ECO:0000256" key="15">
    <source>
        <dbReference type="ARBA" id="ARBA00047816"/>
    </source>
</evidence>
<keyword evidence="24" id="KW-1185">Reference proteome</keyword>
<evidence type="ECO:0000256" key="16">
    <source>
        <dbReference type="PROSITE-ProRule" id="PRU00433"/>
    </source>
</evidence>
<dbReference type="EC" id="7.1.1.9" evidence="18"/>
<feature type="transmembrane region" description="Helical" evidence="19">
    <location>
        <begin position="89"/>
        <end position="110"/>
    </location>
</feature>
<dbReference type="CDD" id="cd04213">
    <property type="entry name" value="CuRO_CcO_Caa3_II"/>
    <property type="match status" value="1"/>
</dbReference>
<keyword evidence="6 17" id="KW-0812">Transmembrane</keyword>
<dbReference type="InterPro" id="IPR011759">
    <property type="entry name" value="Cyt_c_oxidase_su2_TM_dom"/>
</dbReference>
<evidence type="ECO:0000259" key="20">
    <source>
        <dbReference type="PROSITE" id="PS50857"/>
    </source>
</evidence>
<keyword evidence="9 17" id="KW-0249">Electron transport</keyword>
<dbReference type="InterPro" id="IPR036909">
    <property type="entry name" value="Cyt_c-like_dom_sf"/>
</dbReference>
<keyword evidence="12 18" id="KW-0186">Copper</keyword>
<evidence type="ECO:0000256" key="1">
    <source>
        <dbReference type="ARBA" id="ARBA00004141"/>
    </source>
</evidence>
<dbReference type="GO" id="GO:0005507">
    <property type="term" value="F:copper ion binding"/>
    <property type="evidence" value="ECO:0007669"/>
    <property type="project" value="InterPro"/>
</dbReference>
<evidence type="ECO:0000256" key="17">
    <source>
        <dbReference type="RuleBase" id="RU000456"/>
    </source>
</evidence>
<protein>
    <recommendedName>
        <fullName evidence="18">Cytochrome c oxidase subunit 2</fullName>
        <ecNumber evidence="18">7.1.1.9</ecNumber>
    </recommendedName>
</protein>
<dbReference type="GO" id="GO:0042773">
    <property type="term" value="P:ATP synthesis coupled electron transport"/>
    <property type="evidence" value="ECO:0007669"/>
    <property type="project" value="TreeGrafter"/>
</dbReference>
<dbReference type="PANTHER" id="PTHR22888:SF10">
    <property type="entry name" value="CYTOCHROME C OXIDASE SUBUNIT 2"/>
    <property type="match status" value="1"/>
</dbReference>
<dbReference type="RefSeq" id="WP_341849617.1">
    <property type="nucleotide sequence ID" value="NZ_FORR01000001.1"/>
</dbReference>
<dbReference type="Pfam" id="PF00034">
    <property type="entry name" value="Cytochrom_C"/>
    <property type="match status" value="1"/>
</dbReference>
<keyword evidence="7 16" id="KW-0479">Metal-binding</keyword>
<evidence type="ECO:0000256" key="10">
    <source>
        <dbReference type="ARBA" id="ARBA00022989"/>
    </source>
</evidence>
<feature type="domain" description="Cytochrome oxidase subunit II copper A binding" evidence="20">
    <location>
        <begin position="124"/>
        <end position="239"/>
    </location>
</feature>
<dbReference type="InterPro" id="IPR001505">
    <property type="entry name" value="Copper_CuA"/>
</dbReference>
<keyword evidence="13 19" id="KW-0472">Membrane</keyword>
<dbReference type="InterPro" id="IPR009056">
    <property type="entry name" value="Cyt_c-like_dom"/>
</dbReference>
<dbReference type="PROSITE" id="PS50999">
    <property type="entry name" value="COX2_TM"/>
    <property type="match status" value="1"/>
</dbReference>
<evidence type="ECO:0000256" key="6">
    <source>
        <dbReference type="ARBA" id="ARBA00022692"/>
    </source>
</evidence>
<dbReference type="STRING" id="46223.SAMN05421852_10134"/>
<dbReference type="NCBIfam" id="TIGR02866">
    <property type="entry name" value="CoxB"/>
    <property type="match status" value="1"/>
</dbReference>
<evidence type="ECO:0000256" key="4">
    <source>
        <dbReference type="ARBA" id="ARBA00022617"/>
    </source>
</evidence>
<evidence type="ECO:0000256" key="14">
    <source>
        <dbReference type="ARBA" id="ARBA00024688"/>
    </source>
</evidence>
<dbReference type="GO" id="GO:0016491">
    <property type="term" value="F:oxidoreductase activity"/>
    <property type="evidence" value="ECO:0007669"/>
    <property type="project" value="InterPro"/>
</dbReference>
<evidence type="ECO:0000313" key="24">
    <source>
        <dbReference type="Proteomes" id="UP000199545"/>
    </source>
</evidence>
<comment type="subcellular location">
    <subcellularLocation>
        <location evidence="17">Cell membrane</location>
        <topology evidence="17">Multi-pass membrane protein</topology>
    </subcellularLocation>
    <subcellularLocation>
        <location evidence="1">Membrane</location>
        <topology evidence="1">Multi-pass membrane protein</topology>
    </subcellularLocation>
</comment>
<feature type="transmembrane region" description="Helical" evidence="19">
    <location>
        <begin position="48"/>
        <end position="69"/>
    </location>
</feature>
<dbReference type="PROSITE" id="PS00078">
    <property type="entry name" value="COX2"/>
    <property type="match status" value="1"/>
</dbReference>
<keyword evidence="11 16" id="KW-0408">Iron</keyword>
<evidence type="ECO:0000256" key="18">
    <source>
        <dbReference type="RuleBase" id="RU004024"/>
    </source>
</evidence>
<evidence type="ECO:0000256" key="3">
    <source>
        <dbReference type="ARBA" id="ARBA00022448"/>
    </source>
</evidence>
<dbReference type="PROSITE" id="PS51257">
    <property type="entry name" value="PROKAR_LIPOPROTEIN"/>
    <property type="match status" value="1"/>
</dbReference>
<evidence type="ECO:0000256" key="13">
    <source>
        <dbReference type="ARBA" id="ARBA00023136"/>
    </source>
</evidence>
<gene>
    <name evidence="23" type="ORF">SAMN05421852_10134</name>
</gene>
<dbReference type="GO" id="GO:0004129">
    <property type="term" value="F:cytochrome-c oxidase activity"/>
    <property type="evidence" value="ECO:0007669"/>
    <property type="project" value="UniProtKB-EC"/>
</dbReference>
<organism evidence="23 24">
    <name type="scientific">Thermoflavimicrobium dichotomicum</name>
    <dbReference type="NCBI Taxonomy" id="46223"/>
    <lineage>
        <taxon>Bacteria</taxon>
        <taxon>Bacillati</taxon>
        <taxon>Bacillota</taxon>
        <taxon>Bacilli</taxon>
        <taxon>Bacillales</taxon>
        <taxon>Thermoactinomycetaceae</taxon>
        <taxon>Thermoflavimicrobium</taxon>
    </lineage>
</organism>
<dbReference type="PROSITE" id="PS51007">
    <property type="entry name" value="CYTC"/>
    <property type="match status" value="1"/>
</dbReference>
<comment type="function">
    <text evidence="14 18">Subunits I and II form the functional core of the enzyme complex. Electrons originating in cytochrome c are transferred via heme a and Cu(A) to the binuclear center formed by heme a3 and Cu(B).</text>
</comment>
<dbReference type="InterPro" id="IPR036257">
    <property type="entry name" value="Cyt_c_oxidase_su2_TM_sf"/>
</dbReference>
<dbReference type="Pfam" id="PF00116">
    <property type="entry name" value="COX2"/>
    <property type="match status" value="1"/>
</dbReference>
<comment type="similarity">
    <text evidence="2 17">Belongs to the cytochrome c oxidase subunit 2 family.</text>
</comment>
<dbReference type="InterPro" id="IPR002429">
    <property type="entry name" value="CcO_II-like_C"/>
</dbReference>
<dbReference type="Pfam" id="PF02790">
    <property type="entry name" value="COX2_TM"/>
    <property type="match status" value="1"/>
</dbReference>
<dbReference type="PRINTS" id="PR01166">
    <property type="entry name" value="CYCOXIDASEII"/>
</dbReference>
<dbReference type="GO" id="GO:0020037">
    <property type="term" value="F:heme binding"/>
    <property type="evidence" value="ECO:0007669"/>
    <property type="project" value="InterPro"/>
</dbReference>
<dbReference type="InterPro" id="IPR008972">
    <property type="entry name" value="Cupredoxin"/>
</dbReference>
<accession>A0A1I3JDR4</accession>
<name>A0A1I3JDR4_9BACL</name>
<dbReference type="Proteomes" id="UP000199545">
    <property type="component" value="Unassembled WGS sequence"/>
</dbReference>
<evidence type="ECO:0000256" key="7">
    <source>
        <dbReference type="ARBA" id="ARBA00022723"/>
    </source>
</evidence>
<keyword evidence="8" id="KW-1278">Translocase</keyword>
<feature type="domain" description="Cytochrome c" evidence="22">
    <location>
        <begin position="249"/>
        <end position="336"/>
    </location>
</feature>
<keyword evidence="4 16" id="KW-0349">Heme</keyword>
<dbReference type="Gene3D" id="1.10.287.90">
    <property type="match status" value="1"/>
</dbReference>
<evidence type="ECO:0000256" key="12">
    <source>
        <dbReference type="ARBA" id="ARBA00023008"/>
    </source>
</evidence>
<dbReference type="EMBL" id="FORR01000001">
    <property type="protein sequence ID" value="SFI58411.1"/>
    <property type="molecule type" value="Genomic_DNA"/>
</dbReference>
<evidence type="ECO:0000259" key="22">
    <source>
        <dbReference type="PROSITE" id="PS51007"/>
    </source>
</evidence>
<evidence type="ECO:0000256" key="2">
    <source>
        <dbReference type="ARBA" id="ARBA00007866"/>
    </source>
</evidence>
<evidence type="ECO:0000313" key="23">
    <source>
        <dbReference type="EMBL" id="SFI58411.1"/>
    </source>
</evidence>
<proteinExistence type="inferred from homology"/>
<dbReference type="PROSITE" id="PS50857">
    <property type="entry name" value="COX2_CUA"/>
    <property type="match status" value="1"/>
</dbReference>
<keyword evidence="5 17" id="KW-0679">Respiratory chain</keyword>
<comment type="catalytic activity">
    <reaction evidence="15 18">
        <text>4 Fe(II)-[cytochrome c] + O2 + 8 H(+)(in) = 4 Fe(III)-[cytochrome c] + 2 H2O + 4 H(+)(out)</text>
        <dbReference type="Rhea" id="RHEA:11436"/>
        <dbReference type="Rhea" id="RHEA-COMP:10350"/>
        <dbReference type="Rhea" id="RHEA-COMP:14399"/>
        <dbReference type="ChEBI" id="CHEBI:15377"/>
        <dbReference type="ChEBI" id="CHEBI:15378"/>
        <dbReference type="ChEBI" id="CHEBI:15379"/>
        <dbReference type="ChEBI" id="CHEBI:29033"/>
        <dbReference type="ChEBI" id="CHEBI:29034"/>
        <dbReference type="EC" id="7.1.1.9"/>
    </reaction>
</comment>
<evidence type="ECO:0000256" key="9">
    <source>
        <dbReference type="ARBA" id="ARBA00022982"/>
    </source>
</evidence>
<dbReference type="InterPro" id="IPR045187">
    <property type="entry name" value="CcO_II"/>
</dbReference>